<accession>A0A426DR14</accession>
<evidence type="ECO:0000313" key="13">
    <source>
        <dbReference type="Proteomes" id="UP000274920"/>
    </source>
</evidence>
<feature type="region of interest" description="Disordered" evidence="10">
    <location>
        <begin position="827"/>
        <end position="851"/>
    </location>
</feature>
<dbReference type="PROSITE" id="PS50818">
    <property type="entry name" value="INTEIN_C_TER"/>
    <property type="match status" value="1"/>
</dbReference>
<dbReference type="PROSITE" id="PS51679">
    <property type="entry name" value="SAM_MT_C5"/>
    <property type="match status" value="1"/>
</dbReference>
<keyword evidence="5" id="KW-0680">Restriction system</keyword>
<comment type="similarity">
    <text evidence="8 9">Belongs to the class I-like SAM-binding methyltransferase superfamily. C5-methyltransferase family.</text>
</comment>
<keyword evidence="2 8" id="KW-0489">Methyltransferase</keyword>
<evidence type="ECO:0000256" key="7">
    <source>
        <dbReference type="ARBA" id="ARBA00023000"/>
    </source>
</evidence>
<dbReference type="NCBIfam" id="TIGR00675">
    <property type="entry name" value="dcm"/>
    <property type="match status" value="1"/>
</dbReference>
<dbReference type="InterPro" id="IPR003587">
    <property type="entry name" value="Hint_dom_N"/>
</dbReference>
<evidence type="ECO:0000259" key="11">
    <source>
        <dbReference type="PROSITE" id="PS50819"/>
    </source>
</evidence>
<evidence type="ECO:0000256" key="1">
    <source>
        <dbReference type="ARBA" id="ARBA00011975"/>
    </source>
</evidence>
<organism evidence="12 13">
    <name type="scientific">Schaedlerella arabinosiphila</name>
    <dbReference type="NCBI Taxonomy" id="2044587"/>
    <lineage>
        <taxon>Bacteria</taxon>
        <taxon>Bacillati</taxon>
        <taxon>Bacillota</taxon>
        <taxon>Clostridia</taxon>
        <taxon>Lachnospirales</taxon>
        <taxon>Lachnospiraceae</taxon>
        <taxon>Schaedlerella</taxon>
    </lineage>
</organism>
<proteinExistence type="inferred from homology"/>
<dbReference type="GO" id="GO:0016539">
    <property type="term" value="P:intein-mediated protein splicing"/>
    <property type="evidence" value="ECO:0007669"/>
    <property type="project" value="InterPro"/>
</dbReference>
<dbReference type="SUPFAM" id="SSF51294">
    <property type="entry name" value="Hedgehog/intein (Hint) domain"/>
    <property type="match status" value="1"/>
</dbReference>
<evidence type="ECO:0000256" key="3">
    <source>
        <dbReference type="ARBA" id="ARBA00022679"/>
    </source>
</evidence>
<evidence type="ECO:0000256" key="2">
    <source>
        <dbReference type="ARBA" id="ARBA00022603"/>
    </source>
</evidence>
<dbReference type="EMBL" id="RHJS01000002">
    <property type="protein sequence ID" value="RRK35215.1"/>
    <property type="molecule type" value="Genomic_DNA"/>
</dbReference>
<dbReference type="Proteomes" id="UP000274920">
    <property type="component" value="Unassembled WGS sequence"/>
</dbReference>
<gene>
    <name evidence="12" type="primary">dcm</name>
    <name evidence="12" type="ORF">EBB54_06825</name>
</gene>
<dbReference type="Pfam" id="PF14890">
    <property type="entry name" value="Intein_splicing"/>
    <property type="match status" value="1"/>
</dbReference>
<dbReference type="InterPro" id="IPR036844">
    <property type="entry name" value="Hint_dom_sf"/>
</dbReference>
<evidence type="ECO:0000256" key="6">
    <source>
        <dbReference type="ARBA" id="ARBA00022813"/>
    </source>
</evidence>
<dbReference type="SUPFAM" id="SSF55608">
    <property type="entry name" value="Homing endonucleases"/>
    <property type="match status" value="1"/>
</dbReference>
<protein>
    <recommendedName>
        <fullName evidence="1">DNA (cytosine-5-)-methyltransferase</fullName>
        <ecNumber evidence="1">2.1.1.37</ecNumber>
    </recommendedName>
</protein>
<dbReference type="PROSITE" id="PS50819">
    <property type="entry name" value="INTEIN_ENDONUCLEASE"/>
    <property type="match status" value="1"/>
</dbReference>
<dbReference type="InterPro" id="IPR004042">
    <property type="entry name" value="Intein_endonuc_central"/>
</dbReference>
<dbReference type="GO" id="GO:0004519">
    <property type="term" value="F:endonuclease activity"/>
    <property type="evidence" value="ECO:0007669"/>
    <property type="project" value="InterPro"/>
</dbReference>
<evidence type="ECO:0000256" key="9">
    <source>
        <dbReference type="RuleBase" id="RU000416"/>
    </source>
</evidence>
<dbReference type="Gene3D" id="2.170.16.10">
    <property type="entry name" value="Hedgehog/Intein (Hint) domain"/>
    <property type="match status" value="1"/>
</dbReference>
<dbReference type="InterPro" id="IPR006141">
    <property type="entry name" value="Intein_N"/>
</dbReference>
<dbReference type="Gene3D" id="3.10.28.10">
    <property type="entry name" value="Homing endonucleases"/>
    <property type="match status" value="1"/>
</dbReference>
<evidence type="ECO:0000256" key="5">
    <source>
        <dbReference type="ARBA" id="ARBA00022747"/>
    </source>
</evidence>
<dbReference type="CDD" id="cd00081">
    <property type="entry name" value="Hint"/>
    <property type="match status" value="1"/>
</dbReference>
<keyword evidence="13" id="KW-1185">Reference proteome</keyword>
<feature type="domain" description="DOD-type homing endonuclease" evidence="11">
    <location>
        <begin position="160"/>
        <end position="286"/>
    </location>
</feature>
<feature type="active site" evidence="8">
    <location>
        <position position="378"/>
    </location>
</feature>
<keyword evidence="3 8" id="KW-0808">Transferase</keyword>
<dbReference type="InterPro" id="IPR006142">
    <property type="entry name" value="INTEIN"/>
</dbReference>
<evidence type="ECO:0000256" key="8">
    <source>
        <dbReference type="PROSITE-ProRule" id="PRU01016"/>
    </source>
</evidence>
<keyword evidence="6" id="KW-0068">Autocatalytic cleavage</keyword>
<dbReference type="Pfam" id="PF14528">
    <property type="entry name" value="LAGLIDADG_3"/>
    <property type="match status" value="1"/>
</dbReference>
<dbReference type="EC" id="2.1.1.37" evidence="1"/>
<keyword evidence="7" id="KW-0651">Protein splicing</keyword>
<comment type="caution">
    <text evidence="12">The sequence shown here is derived from an EMBL/GenBank/DDBJ whole genome shotgun (WGS) entry which is preliminary data.</text>
</comment>
<dbReference type="NCBIfam" id="TIGR01443">
    <property type="entry name" value="intein_Cterm"/>
    <property type="match status" value="1"/>
</dbReference>
<dbReference type="Pfam" id="PF00145">
    <property type="entry name" value="DNA_methylase"/>
    <property type="match status" value="2"/>
</dbReference>
<evidence type="ECO:0000313" key="12">
    <source>
        <dbReference type="EMBL" id="RRK35215.1"/>
    </source>
</evidence>
<dbReference type="InterPro" id="IPR027434">
    <property type="entry name" value="Homing_endonucl"/>
</dbReference>
<keyword evidence="4 8" id="KW-0949">S-adenosyl-L-methionine</keyword>
<dbReference type="Gene3D" id="3.90.120.10">
    <property type="entry name" value="DNA Methylase, subunit A, domain 2"/>
    <property type="match status" value="2"/>
</dbReference>
<sequence length="851" mass="94651">MYDTEGEWKAEDVTKLTPEEIPYADAWCFGFPCFEAGTLVMTDQGYKCIEHIQAGNQVLTHKNRFRPVVRPMKHKAGEIYELDVFGVENLRVTGEHPFLVKDGDSAKWKAVQELEAGDLIAVPVNRKAELPEWDGITYERRGKECRLDGLDLGSRDFWWFVGCYMGDGWYRVTRRKNASDNYRVVVACNEEKLERLKRHVDGMFRYSVAKERTVYKVHFTNKELTVFLMQFGKGAGGKRLTDAVFNLPEDLLRAFLEGYFETDGCMVGKYHQASTISRELAYGIRDCVHKAYRMPCAVYRNKMPETCVIEGRKVRQHDFYTVRFKEGRSERDGSFFMDGYVWCRFRGSRKVPFDGYVYNMEVEDDNSYTAGGLAAHNCQDISIAGKQRGLRGKRSGIYYSIIDLIKGKEEGDKPTYLLVENVKNLLSVNAGFDFAAVLSEMDEAGYDVRWQVLNSKDFGVPQNRERVFLIAVLRSRGGREILPVSGEDGGALKEVIGGMQGYRVYDPSGVSVSIGANGGGMGAKTGLYCVGNVNPSGKGMNGCVYDARGLAPAVTVNKGQGSKVFVDQTLNHPKVTEVARCLVACYTGRLINWRAVNSGILETEGTEPGDGDAGVPEARAVLTPGRVEKRQNGRRMKEAGEPMFTLTAQDQHGVYLPEDASGDAETALPVRNGTKQGYDLAYPGDGVCLSYPKSESRRGRVGKGCSQTLDTGCMMGTVTKCGKIRRLTPRECFRLQGFPDELYERAAAVNSETQLYKQAGNAVTATVAYAVAMALPESRELLAQMEAVWEEFGDSVQRTAWEDFADAAEEEIWENIDNTVQDTAWEDFGDTAGSLSGDSGTGPDEDFDFLN</sequence>
<dbReference type="GO" id="GO:0009307">
    <property type="term" value="P:DNA restriction-modification system"/>
    <property type="evidence" value="ECO:0007669"/>
    <property type="project" value="UniProtKB-KW"/>
</dbReference>
<evidence type="ECO:0000256" key="4">
    <source>
        <dbReference type="ARBA" id="ARBA00022691"/>
    </source>
</evidence>
<dbReference type="AlphaFoldDB" id="A0A426DR14"/>
<dbReference type="InterPro" id="IPR029063">
    <property type="entry name" value="SAM-dependent_MTases_sf"/>
</dbReference>
<dbReference type="GO" id="GO:0003886">
    <property type="term" value="F:DNA (cytosine-5-)-methyltransferase activity"/>
    <property type="evidence" value="ECO:0007669"/>
    <property type="project" value="UniProtKB-EC"/>
</dbReference>
<dbReference type="PROSITE" id="PS50817">
    <property type="entry name" value="INTEIN_N_TER"/>
    <property type="match status" value="1"/>
</dbReference>
<dbReference type="PANTHER" id="PTHR46098">
    <property type="entry name" value="TRNA (CYTOSINE(38)-C(5))-METHYLTRANSFERASE"/>
    <property type="match status" value="1"/>
</dbReference>
<dbReference type="PANTHER" id="PTHR46098:SF1">
    <property type="entry name" value="TRNA (CYTOSINE(38)-C(5))-METHYLTRANSFERASE"/>
    <property type="match status" value="1"/>
</dbReference>
<reference evidence="12" key="1">
    <citation type="submission" date="2018-10" db="EMBL/GenBank/DDBJ databases">
        <title>Schaedlerella arabinophila gen. nov. sp. nov., isolated from the mouse intestinal tract and comparative analysis with the genome of the closely related altered Schaedler flora strain ASF502.</title>
        <authorList>
            <person name="Miyake S."/>
            <person name="Soh M."/>
            <person name="Seedorf H."/>
        </authorList>
    </citation>
    <scope>NUCLEOTIDE SEQUENCE [LARGE SCALE GENOMIC DNA]</scope>
    <source>
        <strain evidence="12">DSM 106076</strain>
    </source>
</reference>
<dbReference type="SMART" id="SM00306">
    <property type="entry name" value="HintN"/>
    <property type="match status" value="1"/>
</dbReference>
<dbReference type="InterPro" id="IPR001525">
    <property type="entry name" value="C5_MeTfrase"/>
</dbReference>
<dbReference type="PRINTS" id="PR00379">
    <property type="entry name" value="INTEIN"/>
</dbReference>
<evidence type="ECO:0000256" key="10">
    <source>
        <dbReference type="SAM" id="MobiDB-lite"/>
    </source>
</evidence>
<dbReference type="Gene3D" id="3.40.50.150">
    <property type="entry name" value="Vaccinia Virus protein VP39"/>
    <property type="match status" value="1"/>
</dbReference>
<dbReference type="PRINTS" id="PR00105">
    <property type="entry name" value="C5METTRFRASE"/>
</dbReference>
<dbReference type="InterPro" id="IPR050750">
    <property type="entry name" value="C5-MTase"/>
</dbReference>
<dbReference type="SUPFAM" id="SSF53335">
    <property type="entry name" value="S-adenosyl-L-methionine-dependent methyltransferases"/>
    <property type="match status" value="1"/>
</dbReference>
<dbReference type="InterPro" id="IPR004860">
    <property type="entry name" value="LAGLIDADG_dom"/>
</dbReference>
<dbReference type="GO" id="GO:0032259">
    <property type="term" value="P:methylation"/>
    <property type="evidence" value="ECO:0007669"/>
    <property type="project" value="UniProtKB-KW"/>
</dbReference>
<dbReference type="InterPro" id="IPR030934">
    <property type="entry name" value="Intein_C"/>
</dbReference>
<name>A0A426DR14_9FIRM</name>